<proteinExistence type="inferred from homology"/>
<dbReference type="AlphaFoldDB" id="A0A0G0NB23"/>
<dbReference type="PRINTS" id="PR00080">
    <property type="entry name" value="SDRFAMILY"/>
</dbReference>
<dbReference type="SUPFAM" id="SSF51735">
    <property type="entry name" value="NAD(P)-binding Rossmann-fold domains"/>
    <property type="match status" value="1"/>
</dbReference>
<dbReference type="Proteomes" id="UP000034181">
    <property type="component" value="Unassembled WGS sequence"/>
</dbReference>
<protein>
    <submittedName>
        <fullName evidence="4">3-oxoacyl-ACP reductase</fullName>
    </submittedName>
</protein>
<dbReference type="InterPro" id="IPR036291">
    <property type="entry name" value="NAD(P)-bd_dom_sf"/>
</dbReference>
<evidence type="ECO:0000256" key="2">
    <source>
        <dbReference type="ARBA" id="ARBA00023002"/>
    </source>
</evidence>
<dbReference type="GO" id="GO:0016491">
    <property type="term" value="F:oxidoreductase activity"/>
    <property type="evidence" value="ECO:0007669"/>
    <property type="project" value="UniProtKB-KW"/>
</dbReference>
<gene>
    <name evidence="4" type="ORF">US96_C0035G0015</name>
</gene>
<dbReference type="Gene3D" id="3.40.50.720">
    <property type="entry name" value="NAD(P)-binding Rossmann-like Domain"/>
    <property type="match status" value="1"/>
</dbReference>
<dbReference type="InterPro" id="IPR051911">
    <property type="entry name" value="SDR_oxidoreductase"/>
</dbReference>
<sequence>MKRVVFITGGSSGLGLEISRHLARTNFRVYAGFRNKKPLAVVGISFIKIDVTRDSDCHGAVKKIVDAEGRIDVLINNAGQGVSGPFEKFTARDFLNLVDVNAVGAFRLAKEVLPQMKSQNSGLIINITSLNGLVSFPGFAIYSASKFAAEAFGKALYYELQKFGIKVINLAPGAIYDPEASYVGHKPAREKFAFLKFLLPMITREQVAEAVLKLINKESPPSQVSLGRDAKLIGFINRIIPNALWNKIMLFIWNK</sequence>
<dbReference type="PANTHER" id="PTHR43976:SF16">
    <property type="entry name" value="SHORT-CHAIN DEHYDROGENASE_REDUCTASE FAMILY PROTEIN"/>
    <property type="match status" value="1"/>
</dbReference>
<reference evidence="4 5" key="1">
    <citation type="journal article" date="2015" name="Nature">
        <title>rRNA introns, odd ribosomes, and small enigmatic genomes across a large radiation of phyla.</title>
        <authorList>
            <person name="Brown C.T."/>
            <person name="Hug L.A."/>
            <person name="Thomas B.C."/>
            <person name="Sharon I."/>
            <person name="Castelle C.J."/>
            <person name="Singh A."/>
            <person name="Wilkins M.J."/>
            <person name="Williams K.H."/>
            <person name="Banfield J.F."/>
        </authorList>
    </citation>
    <scope>NUCLEOTIDE SEQUENCE [LARGE SCALE GENOMIC DNA]</scope>
</reference>
<dbReference type="Pfam" id="PF00106">
    <property type="entry name" value="adh_short"/>
    <property type="match status" value="1"/>
</dbReference>
<evidence type="ECO:0000313" key="4">
    <source>
        <dbReference type="EMBL" id="KKQ74311.1"/>
    </source>
</evidence>
<evidence type="ECO:0000256" key="3">
    <source>
        <dbReference type="RuleBase" id="RU000363"/>
    </source>
</evidence>
<evidence type="ECO:0000256" key="1">
    <source>
        <dbReference type="ARBA" id="ARBA00006484"/>
    </source>
</evidence>
<dbReference type="EMBL" id="LBUZ01000035">
    <property type="protein sequence ID" value="KKQ74311.1"/>
    <property type="molecule type" value="Genomic_DNA"/>
</dbReference>
<comment type="caution">
    <text evidence="4">The sequence shown here is derived from an EMBL/GenBank/DDBJ whole genome shotgun (WGS) entry which is preliminary data.</text>
</comment>
<name>A0A0G0NB23_9BACT</name>
<organism evidence="4 5">
    <name type="scientific">Candidatus Woesebacteria bacterium GW2011_GWB1_38_5b</name>
    <dbReference type="NCBI Taxonomy" id="1618569"/>
    <lineage>
        <taxon>Bacteria</taxon>
        <taxon>Candidatus Woeseibacteriota</taxon>
    </lineage>
</organism>
<evidence type="ECO:0000313" key="5">
    <source>
        <dbReference type="Proteomes" id="UP000034181"/>
    </source>
</evidence>
<accession>A0A0G0NB23</accession>
<dbReference type="PRINTS" id="PR00081">
    <property type="entry name" value="GDHRDH"/>
</dbReference>
<keyword evidence="2" id="KW-0560">Oxidoreductase</keyword>
<comment type="similarity">
    <text evidence="1 3">Belongs to the short-chain dehydrogenases/reductases (SDR) family.</text>
</comment>
<dbReference type="PANTHER" id="PTHR43976">
    <property type="entry name" value="SHORT CHAIN DEHYDROGENASE"/>
    <property type="match status" value="1"/>
</dbReference>
<dbReference type="InterPro" id="IPR002347">
    <property type="entry name" value="SDR_fam"/>
</dbReference>